<evidence type="ECO:0000256" key="2">
    <source>
        <dbReference type="ARBA" id="ARBA00017948"/>
    </source>
</evidence>
<organism evidence="9 10">
    <name type="scientific">Tepidibacter thalassicus DSM 15285</name>
    <dbReference type="NCBI Taxonomy" id="1123350"/>
    <lineage>
        <taxon>Bacteria</taxon>
        <taxon>Bacillati</taxon>
        <taxon>Bacillota</taxon>
        <taxon>Clostridia</taxon>
        <taxon>Peptostreptococcales</taxon>
        <taxon>Peptostreptococcaceae</taxon>
        <taxon>Tepidibacter</taxon>
    </lineage>
</organism>
<dbReference type="Pfam" id="PF22692">
    <property type="entry name" value="LlgE_F_G_D1"/>
    <property type="match status" value="1"/>
</dbReference>
<feature type="domain" description="Flagellar hook protein FlgE/F/G-like D1" evidence="8">
    <location>
        <begin position="94"/>
        <end position="164"/>
    </location>
</feature>
<reference evidence="10" key="1">
    <citation type="submission" date="2016-11" db="EMBL/GenBank/DDBJ databases">
        <authorList>
            <person name="Varghese N."/>
            <person name="Submissions S."/>
        </authorList>
    </citation>
    <scope>NUCLEOTIDE SEQUENCE [LARGE SCALE GENOMIC DNA]</scope>
    <source>
        <strain evidence="10">DSM 15285</strain>
    </source>
</reference>
<dbReference type="SUPFAM" id="SSF117143">
    <property type="entry name" value="Flagellar hook protein flgE"/>
    <property type="match status" value="1"/>
</dbReference>
<dbReference type="InterPro" id="IPR012834">
    <property type="entry name" value="FlgG_G_neg"/>
</dbReference>
<evidence type="ECO:0000313" key="9">
    <source>
        <dbReference type="EMBL" id="SHH19703.1"/>
    </source>
</evidence>
<sequence length="265" mass="29518">MMRALWTAASGMKSQQLNIDTISNNLANVNTTGYKKQRLEFKDLLYENIKKANIIEGQGSPSNLQIGHGVMPSATSRIFENGTPDRTDNPTDFALDGQGFFAIETPSGERLYTRDGSFKLSVDEDTKKLVTSEGYTVLTEDDEEIVIEDGYTDFTIDQDGNISVKNEDGEVEELGKIKIVNFLNPDGLEAVGRNFFKATNASGEEIVLEDENRNTKVFQGFLESSNVQIVDEMIKMITAQRAYEINSKAIQTADDMLQMANNLKR</sequence>
<dbReference type="RefSeq" id="WP_178137458.1">
    <property type="nucleotide sequence ID" value="NZ_FQXH01000010.1"/>
</dbReference>
<comment type="similarity">
    <text evidence="1 5">Belongs to the flagella basal body rod proteins family.</text>
</comment>
<dbReference type="NCBIfam" id="TIGR02488">
    <property type="entry name" value="flgG_G_neg"/>
    <property type="match status" value="1"/>
</dbReference>
<dbReference type="InterPro" id="IPR010930">
    <property type="entry name" value="Flg_bb/hook_C_dom"/>
</dbReference>
<dbReference type="PANTHER" id="PTHR30435">
    <property type="entry name" value="FLAGELLAR PROTEIN"/>
    <property type="match status" value="1"/>
</dbReference>
<dbReference type="InterPro" id="IPR053967">
    <property type="entry name" value="LlgE_F_G-like_D1"/>
</dbReference>
<feature type="domain" description="Flagellar basal body rod protein N-terminal" evidence="6">
    <location>
        <begin position="7"/>
        <end position="35"/>
    </location>
</feature>
<evidence type="ECO:0000256" key="5">
    <source>
        <dbReference type="RuleBase" id="RU362116"/>
    </source>
</evidence>
<dbReference type="GO" id="GO:0009426">
    <property type="term" value="C:bacterial-type flagellum basal body, distal rod"/>
    <property type="evidence" value="ECO:0007669"/>
    <property type="project" value="UniProtKB-UniRule"/>
</dbReference>
<dbReference type="PROSITE" id="PS00588">
    <property type="entry name" value="FLAGELLA_BB_ROD"/>
    <property type="match status" value="1"/>
</dbReference>
<dbReference type="InterPro" id="IPR019776">
    <property type="entry name" value="Flagellar_basal_body_rod_CS"/>
</dbReference>
<keyword evidence="5" id="KW-0975">Bacterial flagellum</keyword>
<dbReference type="InterPro" id="IPR001444">
    <property type="entry name" value="Flag_bb_rod_N"/>
</dbReference>
<keyword evidence="9" id="KW-0282">Flagellum</keyword>
<feature type="domain" description="Flagellar basal-body/hook protein C-terminal" evidence="7">
    <location>
        <begin position="219"/>
        <end position="263"/>
    </location>
</feature>
<protein>
    <recommendedName>
        <fullName evidence="2 4">Flagellar basal-body rod protein FlgG</fullName>
    </recommendedName>
</protein>
<dbReference type="InterPro" id="IPR020013">
    <property type="entry name" value="Flagellar_FlgE/F/G"/>
</dbReference>
<dbReference type="EMBL" id="FQXH01000010">
    <property type="protein sequence ID" value="SHH19703.1"/>
    <property type="molecule type" value="Genomic_DNA"/>
</dbReference>
<dbReference type="NCBIfam" id="TIGR03506">
    <property type="entry name" value="FlgEFG_subfam"/>
    <property type="match status" value="2"/>
</dbReference>
<comment type="subunit">
    <text evidence="3">The basal body constitutes a major portion of the flagellar organelle and consists of four rings (L,P,S, and M) mounted on a central rod. The rod consists of about 26 subunits of FlgG in the distal portion, and FlgB, FlgC and FlgF are thought to build up the proximal portion of the rod with about 6 subunits each.</text>
</comment>
<evidence type="ECO:0000256" key="4">
    <source>
        <dbReference type="NCBIfam" id="TIGR02488"/>
    </source>
</evidence>
<name>A0A1M5R1P8_9FIRM</name>
<keyword evidence="9" id="KW-0969">Cilium</keyword>
<proteinExistence type="inferred from homology"/>
<comment type="subcellular location">
    <subcellularLocation>
        <location evidence="5">Bacterial flagellum basal body</location>
    </subcellularLocation>
</comment>
<dbReference type="InterPro" id="IPR012836">
    <property type="entry name" value="FlgF"/>
</dbReference>
<evidence type="ECO:0000259" key="6">
    <source>
        <dbReference type="Pfam" id="PF00460"/>
    </source>
</evidence>
<dbReference type="PANTHER" id="PTHR30435:SF19">
    <property type="entry name" value="FLAGELLAR BASAL-BODY ROD PROTEIN FLGG"/>
    <property type="match status" value="1"/>
</dbReference>
<evidence type="ECO:0000256" key="3">
    <source>
        <dbReference type="ARBA" id="ARBA00025933"/>
    </source>
</evidence>
<dbReference type="Pfam" id="PF00460">
    <property type="entry name" value="Flg_bb_rod"/>
    <property type="match status" value="1"/>
</dbReference>
<dbReference type="STRING" id="1123350.SAMN02744040_01176"/>
<evidence type="ECO:0000259" key="7">
    <source>
        <dbReference type="Pfam" id="PF06429"/>
    </source>
</evidence>
<accession>A0A1M5R1P8</accession>
<evidence type="ECO:0000256" key="1">
    <source>
        <dbReference type="ARBA" id="ARBA00009677"/>
    </source>
</evidence>
<evidence type="ECO:0000313" key="10">
    <source>
        <dbReference type="Proteomes" id="UP000242520"/>
    </source>
</evidence>
<keyword evidence="10" id="KW-1185">Reference proteome</keyword>
<dbReference type="AlphaFoldDB" id="A0A1M5R1P8"/>
<dbReference type="GO" id="GO:0071978">
    <property type="term" value="P:bacterial-type flagellum-dependent swarming motility"/>
    <property type="evidence" value="ECO:0007669"/>
    <property type="project" value="TreeGrafter"/>
</dbReference>
<gene>
    <name evidence="9" type="ORF">SAMN02744040_01176</name>
</gene>
<dbReference type="Pfam" id="PF06429">
    <property type="entry name" value="Flg_bbr_C"/>
    <property type="match status" value="1"/>
</dbReference>
<dbReference type="InterPro" id="IPR037925">
    <property type="entry name" value="FlgE/F/G-like"/>
</dbReference>
<dbReference type="Proteomes" id="UP000242520">
    <property type="component" value="Unassembled WGS sequence"/>
</dbReference>
<evidence type="ECO:0000259" key="8">
    <source>
        <dbReference type="Pfam" id="PF22692"/>
    </source>
</evidence>
<dbReference type="NCBIfam" id="TIGR02490">
    <property type="entry name" value="flgF"/>
    <property type="match status" value="1"/>
</dbReference>
<keyword evidence="9" id="KW-0966">Cell projection</keyword>